<dbReference type="EMBL" id="AWXZ01000019">
    <property type="protein sequence ID" value="ESR25519.1"/>
    <property type="molecule type" value="Genomic_DNA"/>
</dbReference>
<evidence type="ECO:0000313" key="5">
    <source>
        <dbReference type="Proteomes" id="UP000017819"/>
    </source>
</evidence>
<dbReference type="SUPFAM" id="SSF52172">
    <property type="entry name" value="CheY-like"/>
    <property type="match status" value="1"/>
</dbReference>
<keyword evidence="2" id="KW-0597">Phosphoprotein</keyword>
<gene>
    <name evidence="4" type="ORF">N177_1631</name>
</gene>
<sequence length="166" mass="17193">MMTRISVTDLSAPAACPAPLLAVAGGADGEGEAAASPGSFAGGRPGLRRILVVEDDWFIGLEIETILKEAGHEVVDVVATADLAVRRAMETTPDLVLMDIRLMGPRDGIDAALEIRSRADIPCIFVSAHQDEATRRRAEASAPAGWVAKPFSHAQLLAAIAAAGAG</sequence>
<dbReference type="GO" id="GO:0006355">
    <property type="term" value="P:regulation of DNA-templated transcription"/>
    <property type="evidence" value="ECO:0007669"/>
    <property type="project" value="TreeGrafter"/>
</dbReference>
<feature type="domain" description="Response regulatory" evidence="3">
    <location>
        <begin position="49"/>
        <end position="164"/>
    </location>
</feature>
<evidence type="ECO:0000259" key="3">
    <source>
        <dbReference type="PROSITE" id="PS50110"/>
    </source>
</evidence>
<dbReference type="InterPro" id="IPR011006">
    <property type="entry name" value="CheY-like_superfamily"/>
</dbReference>
<dbReference type="RefSeq" id="WP_023431773.1">
    <property type="nucleotide sequence ID" value="NZ_AWXZ01000019.1"/>
</dbReference>
<dbReference type="GO" id="GO:0000976">
    <property type="term" value="F:transcription cis-regulatory region binding"/>
    <property type="evidence" value="ECO:0007669"/>
    <property type="project" value="TreeGrafter"/>
</dbReference>
<feature type="modified residue" description="4-aspartylphosphate" evidence="2">
    <location>
        <position position="99"/>
    </location>
</feature>
<dbReference type="eggNOG" id="COG0745">
    <property type="taxonomic scope" value="Bacteria"/>
</dbReference>
<evidence type="ECO:0000256" key="2">
    <source>
        <dbReference type="PROSITE-ProRule" id="PRU00169"/>
    </source>
</evidence>
<dbReference type="Gene3D" id="3.40.50.2300">
    <property type="match status" value="1"/>
</dbReference>
<dbReference type="AlphaFoldDB" id="V4RJM0"/>
<reference evidence="4 5" key="1">
    <citation type="journal article" date="2014" name="Genome Announc.">
        <title>Draft Genome Sequence of Lutibaculum baratangense Strain AMV1T, Isolated from a Mud Volcano in Andamans, India.</title>
        <authorList>
            <person name="Singh A."/>
            <person name="Sreenivas A."/>
            <person name="Sathyanarayana Reddy G."/>
            <person name="Pinnaka A.K."/>
            <person name="Shivaji S."/>
        </authorList>
    </citation>
    <scope>NUCLEOTIDE SEQUENCE [LARGE SCALE GENOMIC DNA]</scope>
    <source>
        <strain evidence="4 5">AMV1</strain>
    </source>
</reference>
<dbReference type="PANTHER" id="PTHR48111">
    <property type="entry name" value="REGULATOR OF RPOS"/>
    <property type="match status" value="1"/>
</dbReference>
<dbReference type="STRING" id="631454.N177_1631"/>
<accession>V4RJM0</accession>
<dbReference type="GO" id="GO:0032993">
    <property type="term" value="C:protein-DNA complex"/>
    <property type="evidence" value="ECO:0007669"/>
    <property type="project" value="TreeGrafter"/>
</dbReference>
<dbReference type="PROSITE" id="PS50110">
    <property type="entry name" value="RESPONSE_REGULATORY"/>
    <property type="match status" value="1"/>
</dbReference>
<keyword evidence="5" id="KW-1185">Reference proteome</keyword>
<dbReference type="CDD" id="cd17534">
    <property type="entry name" value="REC_DC-like"/>
    <property type="match status" value="1"/>
</dbReference>
<evidence type="ECO:0000313" key="4">
    <source>
        <dbReference type="EMBL" id="ESR25519.1"/>
    </source>
</evidence>
<name>V4RJM0_9HYPH</name>
<dbReference type="Proteomes" id="UP000017819">
    <property type="component" value="Unassembled WGS sequence"/>
</dbReference>
<dbReference type="SMART" id="SM00448">
    <property type="entry name" value="REC"/>
    <property type="match status" value="1"/>
</dbReference>
<dbReference type="PATRIC" id="fig|631454.5.peg.1612"/>
<dbReference type="OrthoDB" id="7774278at2"/>
<dbReference type="InterPro" id="IPR001789">
    <property type="entry name" value="Sig_transdc_resp-reg_receiver"/>
</dbReference>
<dbReference type="GO" id="GO:0005829">
    <property type="term" value="C:cytosol"/>
    <property type="evidence" value="ECO:0007669"/>
    <property type="project" value="TreeGrafter"/>
</dbReference>
<evidence type="ECO:0000256" key="1">
    <source>
        <dbReference type="ARBA" id="ARBA00023125"/>
    </source>
</evidence>
<proteinExistence type="predicted"/>
<dbReference type="InterPro" id="IPR039420">
    <property type="entry name" value="WalR-like"/>
</dbReference>
<dbReference type="GO" id="GO:0000156">
    <property type="term" value="F:phosphorelay response regulator activity"/>
    <property type="evidence" value="ECO:0007669"/>
    <property type="project" value="TreeGrafter"/>
</dbReference>
<comment type="caution">
    <text evidence="4">The sequence shown here is derived from an EMBL/GenBank/DDBJ whole genome shotgun (WGS) entry which is preliminary data.</text>
</comment>
<protein>
    <submittedName>
        <fullName evidence="4">Response regulator receiver protein</fullName>
    </submittedName>
</protein>
<keyword evidence="1" id="KW-0238">DNA-binding</keyword>
<dbReference type="PANTHER" id="PTHR48111:SF38">
    <property type="entry name" value="TWO-COMPONENT RESPONSE REGULATOR"/>
    <property type="match status" value="1"/>
</dbReference>
<dbReference type="Pfam" id="PF00072">
    <property type="entry name" value="Response_reg"/>
    <property type="match status" value="1"/>
</dbReference>
<organism evidence="4 5">
    <name type="scientific">Lutibaculum baratangense AMV1</name>
    <dbReference type="NCBI Taxonomy" id="631454"/>
    <lineage>
        <taxon>Bacteria</taxon>
        <taxon>Pseudomonadati</taxon>
        <taxon>Pseudomonadota</taxon>
        <taxon>Alphaproteobacteria</taxon>
        <taxon>Hyphomicrobiales</taxon>
        <taxon>Tepidamorphaceae</taxon>
        <taxon>Lutibaculum</taxon>
    </lineage>
</organism>